<dbReference type="Proteomes" id="UP000076761">
    <property type="component" value="Unassembled WGS sequence"/>
</dbReference>
<protein>
    <submittedName>
        <fullName evidence="4">Glycoside hydrolase family 23 protein</fullName>
    </submittedName>
</protein>
<evidence type="ECO:0000313" key="5">
    <source>
        <dbReference type="Proteomes" id="UP000076761"/>
    </source>
</evidence>
<dbReference type="EMBL" id="KV425565">
    <property type="protein sequence ID" value="KZT26716.1"/>
    <property type="molecule type" value="Genomic_DNA"/>
</dbReference>
<feature type="signal peptide" evidence="2">
    <location>
        <begin position="1"/>
        <end position="18"/>
    </location>
</feature>
<feature type="compositionally biased region" description="Basic residues" evidence="1">
    <location>
        <begin position="29"/>
        <end position="52"/>
    </location>
</feature>
<dbReference type="SUPFAM" id="SSF53955">
    <property type="entry name" value="Lysozyme-like"/>
    <property type="match status" value="1"/>
</dbReference>
<keyword evidence="2" id="KW-0732">Signal</keyword>
<dbReference type="InterPro" id="IPR008258">
    <property type="entry name" value="Transglycosylase_SLT_dom_1"/>
</dbReference>
<keyword evidence="4" id="KW-0378">Hydrolase</keyword>
<dbReference type="GO" id="GO:0016787">
    <property type="term" value="F:hydrolase activity"/>
    <property type="evidence" value="ECO:0007669"/>
    <property type="project" value="UniProtKB-KW"/>
</dbReference>
<evidence type="ECO:0000313" key="4">
    <source>
        <dbReference type="EMBL" id="KZT26716.1"/>
    </source>
</evidence>
<gene>
    <name evidence="4" type="ORF">NEOLEDRAFT_202466</name>
</gene>
<evidence type="ECO:0000256" key="1">
    <source>
        <dbReference type="SAM" id="MobiDB-lite"/>
    </source>
</evidence>
<dbReference type="AlphaFoldDB" id="A0A165TII8"/>
<feature type="compositionally biased region" description="Low complexity" evidence="1">
    <location>
        <begin position="78"/>
        <end position="91"/>
    </location>
</feature>
<proteinExistence type="predicted"/>
<reference evidence="4 5" key="1">
    <citation type="journal article" date="2016" name="Mol. Biol. Evol.">
        <title>Comparative Genomics of Early-Diverging Mushroom-Forming Fungi Provides Insights into the Origins of Lignocellulose Decay Capabilities.</title>
        <authorList>
            <person name="Nagy L.G."/>
            <person name="Riley R."/>
            <person name="Tritt A."/>
            <person name="Adam C."/>
            <person name="Daum C."/>
            <person name="Floudas D."/>
            <person name="Sun H."/>
            <person name="Yadav J.S."/>
            <person name="Pangilinan J."/>
            <person name="Larsson K.H."/>
            <person name="Matsuura K."/>
            <person name="Barry K."/>
            <person name="Labutti K."/>
            <person name="Kuo R."/>
            <person name="Ohm R.A."/>
            <person name="Bhattacharya S.S."/>
            <person name="Shirouzu T."/>
            <person name="Yoshinaga Y."/>
            <person name="Martin F.M."/>
            <person name="Grigoriev I.V."/>
            <person name="Hibbett D.S."/>
        </authorList>
    </citation>
    <scope>NUCLEOTIDE SEQUENCE [LARGE SCALE GENOMIC DNA]</scope>
    <source>
        <strain evidence="4 5">HHB14362 ss-1</strain>
    </source>
</reference>
<feature type="region of interest" description="Disordered" evidence="1">
    <location>
        <begin position="27"/>
        <end position="91"/>
    </location>
</feature>
<dbReference type="Pfam" id="PF01464">
    <property type="entry name" value="SLT"/>
    <property type="match status" value="1"/>
</dbReference>
<sequence>MKNFGLFVLLALVVAVTAELHDNTPLGRLSRRHHNVNRRRSTPAQRCAKRNAKASSSSVAVNEALVKTSAAPPPPPAKTSEAPKPSAPPSVKGLINVKSNCGAIGATKDVTQYSGPNGNIDWLNCGLNDGGWQPPYIRVEDVITMDLGEAVKDPNSAFSACSDYISTFEKYAWQFGVPPIMIASFAMQESGCNPATVGGAGEQGLMQLTWDKCLAAPGGNCKDVDYNIKTGAKFFADSLNGNGGDLLKTIAGYNGWSVSMTFDQATAAGNTGCCRCQNNLDYLHQFLNGWCQNVNAYTHNPPLGKYFNLAKCH</sequence>
<dbReference type="Gene3D" id="1.10.530.10">
    <property type="match status" value="1"/>
</dbReference>
<name>A0A165TII8_9AGAM</name>
<keyword evidence="5" id="KW-1185">Reference proteome</keyword>
<accession>A0A165TII8</accession>
<evidence type="ECO:0000256" key="2">
    <source>
        <dbReference type="SAM" id="SignalP"/>
    </source>
</evidence>
<dbReference type="InParanoid" id="A0A165TII8"/>
<feature type="compositionally biased region" description="Low complexity" evidence="1">
    <location>
        <begin position="53"/>
        <end position="70"/>
    </location>
</feature>
<feature type="domain" description="Transglycosylase SLT" evidence="3">
    <location>
        <begin position="167"/>
        <end position="255"/>
    </location>
</feature>
<dbReference type="InterPro" id="IPR023346">
    <property type="entry name" value="Lysozyme-like_dom_sf"/>
</dbReference>
<evidence type="ECO:0000259" key="3">
    <source>
        <dbReference type="Pfam" id="PF01464"/>
    </source>
</evidence>
<organism evidence="4 5">
    <name type="scientific">Neolentinus lepideus HHB14362 ss-1</name>
    <dbReference type="NCBI Taxonomy" id="1314782"/>
    <lineage>
        <taxon>Eukaryota</taxon>
        <taxon>Fungi</taxon>
        <taxon>Dikarya</taxon>
        <taxon>Basidiomycota</taxon>
        <taxon>Agaricomycotina</taxon>
        <taxon>Agaricomycetes</taxon>
        <taxon>Gloeophyllales</taxon>
        <taxon>Gloeophyllaceae</taxon>
        <taxon>Neolentinus</taxon>
    </lineage>
</organism>
<feature type="chain" id="PRO_5007867126" evidence="2">
    <location>
        <begin position="19"/>
        <end position="313"/>
    </location>
</feature>
<dbReference type="OrthoDB" id="2537480at2759"/>